<feature type="non-terminal residue" evidence="1">
    <location>
        <position position="1"/>
    </location>
</feature>
<name>A0A9P6UEA5_9FUNG</name>
<evidence type="ECO:0000313" key="2">
    <source>
        <dbReference type="Proteomes" id="UP000823405"/>
    </source>
</evidence>
<dbReference type="Proteomes" id="UP000823405">
    <property type="component" value="Unassembled WGS sequence"/>
</dbReference>
<dbReference type="AlphaFoldDB" id="A0A9P6UEA5"/>
<protein>
    <submittedName>
        <fullName evidence="1">Uncharacterized protein</fullName>
    </submittedName>
</protein>
<sequence length="61" mass="6853">PVLPDAMKYSLKSTAKVASEAPDFELLQLKAQLMQLYPNLDSNIESQTDFGMLAYLKSMTR</sequence>
<keyword evidence="2" id="KW-1185">Reference proteome</keyword>
<dbReference type="EMBL" id="JAAAIN010004046">
    <property type="protein sequence ID" value="KAG0282960.1"/>
    <property type="molecule type" value="Genomic_DNA"/>
</dbReference>
<gene>
    <name evidence="1" type="ORF">BGZ97_008761</name>
</gene>
<accession>A0A9P6UEA5</accession>
<reference evidence="1" key="1">
    <citation type="journal article" date="2020" name="Fungal Divers.">
        <title>Resolving the Mortierellaceae phylogeny through synthesis of multi-gene phylogenetics and phylogenomics.</title>
        <authorList>
            <person name="Vandepol N."/>
            <person name="Liber J."/>
            <person name="Desiro A."/>
            <person name="Na H."/>
            <person name="Kennedy M."/>
            <person name="Barry K."/>
            <person name="Grigoriev I.V."/>
            <person name="Miller A.N."/>
            <person name="O'Donnell K."/>
            <person name="Stajich J.E."/>
            <person name="Bonito G."/>
        </authorList>
    </citation>
    <scope>NUCLEOTIDE SEQUENCE</scope>
    <source>
        <strain evidence="1">NVP60</strain>
    </source>
</reference>
<evidence type="ECO:0000313" key="1">
    <source>
        <dbReference type="EMBL" id="KAG0282960.1"/>
    </source>
</evidence>
<comment type="caution">
    <text evidence="1">The sequence shown here is derived from an EMBL/GenBank/DDBJ whole genome shotgun (WGS) entry which is preliminary data.</text>
</comment>
<proteinExistence type="predicted"/>
<dbReference type="OrthoDB" id="2448410at2759"/>
<organism evidence="1 2">
    <name type="scientific">Linnemannia gamsii</name>
    <dbReference type="NCBI Taxonomy" id="64522"/>
    <lineage>
        <taxon>Eukaryota</taxon>
        <taxon>Fungi</taxon>
        <taxon>Fungi incertae sedis</taxon>
        <taxon>Mucoromycota</taxon>
        <taxon>Mortierellomycotina</taxon>
        <taxon>Mortierellomycetes</taxon>
        <taxon>Mortierellales</taxon>
        <taxon>Mortierellaceae</taxon>
        <taxon>Linnemannia</taxon>
    </lineage>
</organism>